<dbReference type="SMART" id="SM00382">
    <property type="entry name" value="AAA"/>
    <property type="match status" value="1"/>
</dbReference>
<dbReference type="Gene3D" id="3.40.50.300">
    <property type="entry name" value="P-loop containing nucleotide triphosphate hydrolases"/>
    <property type="match status" value="1"/>
</dbReference>
<evidence type="ECO:0000259" key="3">
    <source>
        <dbReference type="PROSITE" id="PS50043"/>
    </source>
</evidence>
<comment type="caution">
    <text evidence="4">The sequence shown here is derived from an EMBL/GenBank/DDBJ whole genome shotgun (WGS) entry which is preliminary data.</text>
</comment>
<feature type="domain" description="HTH luxR-type" evidence="3">
    <location>
        <begin position="922"/>
        <end position="987"/>
    </location>
</feature>
<dbReference type="InterPro" id="IPR011990">
    <property type="entry name" value="TPR-like_helical_dom_sf"/>
</dbReference>
<reference evidence="4 5" key="1">
    <citation type="journal article" date="2019" name="Int. J. Syst. Evol. Microbiol.">
        <title>The Global Catalogue of Microorganisms (GCM) 10K type strain sequencing project: providing services to taxonomists for standard genome sequencing and annotation.</title>
        <authorList>
            <consortium name="The Broad Institute Genomics Platform"/>
            <consortium name="The Broad Institute Genome Sequencing Center for Infectious Disease"/>
            <person name="Wu L."/>
            <person name="Ma J."/>
        </authorList>
    </citation>
    <scope>NUCLEOTIDE SEQUENCE [LARGE SCALE GENOMIC DNA]</scope>
    <source>
        <strain evidence="4 5">JCM 16373</strain>
    </source>
</reference>
<proteinExistence type="predicted"/>
<dbReference type="InterPro" id="IPR041664">
    <property type="entry name" value="AAA_16"/>
</dbReference>
<dbReference type="InterPro" id="IPR003593">
    <property type="entry name" value="AAA+_ATPase"/>
</dbReference>
<dbReference type="Proteomes" id="UP001501447">
    <property type="component" value="Unassembled WGS sequence"/>
</dbReference>
<evidence type="ECO:0000256" key="1">
    <source>
        <dbReference type="ARBA" id="ARBA00022741"/>
    </source>
</evidence>
<name>A0ABN3Q149_9ACTN</name>
<dbReference type="InterPro" id="IPR000792">
    <property type="entry name" value="Tscrpt_reg_LuxR_C"/>
</dbReference>
<dbReference type="Pfam" id="PF00196">
    <property type="entry name" value="GerE"/>
    <property type="match status" value="1"/>
</dbReference>
<dbReference type="SUPFAM" id="SSF52540">
    <property type="entry name" value="P-loop containing nucleoside triphosphate hydrolases"/>
    <property type="match status" value="1"/>
</dbReference>
<dbReference type="PROSITE" id="PS50043">
    <property type="entry name" value="HTH_LUXR_2"/>
    <property type="match status" value="1"/>
</dbReference>
<organism evidence="4 5">
    <name type="scientific">Streptomyces axinellae</name>
    <dbReference type="NCBI Taxonomy" id="552788"/>
    <lineage>
        <taxon>Bacteria</taxon>
        <taxon>Bacillati</taxon>
        <taxon>Actinomycetota</taxon>
        <taxon>Actinomycetes</taxon>
        <taxon>Kitasatosporales</taxon>
        <taxon>Streptomycetaceae</taxon>
        <taxon>Streptomyces</taxon>
    </lineage>
</organism>
<accession>A0ABN3Q149</accession>
<dbReference type="SMART" id="SM00421">
    <property type="entry name" value="HTH_LUXR"/>
    <property type="match status" value="1"/>
</dbReference>
<evidence type="ECO:0000256" key="2">
    <source>
        <dbReference type="ARBA" id="ARBA00022840"/>
    </source>
</evidence>
<keyword evidence="5" id="KW-1185">Reference proteome</keyword>
<dbReference type="PRINTS" id="PR00038">
    <property type="entry name" value="HTHLUXR"/>
</dbReference>
<dbReference type="PANTHER" id="PTHR16305:SF35">
    <property type="entry name" value="TRANSCRIPTIONAL ACTIVATOR DOMAIN"/>
    <property type="match status" value="1"/>
</dbReference>
<dbReference type="InterPro" id="IPR016032">
    <property type="entry name" value="Sig_transdc_resp-reg_C-effctor"/>
</dbReference>
<keyword evidence="2" id="KW-0067">ATP-binding</keyword>
<dbReference type="Gene3D" id="1.10.10.10">
    <property type="entry name" value="Winged helix-like DNA-binding domain superfamily/Winged helix DNA-binding domain"/>
    <property type="match status" value="1"/>
</dbReference>
<dbReference type="Gene3D" id="1.25.40.10">
    <property type="entry name" value="Tetratricopeptide repeat domain"/>
    <property type="match status" value="1"/>
</dbReference>
<protein>
    <recommendedName>
        <fullName evidence="3">HTH luxR-type domain-containing protein</fullName>
    </recommendedName>
</protein>
<gene>
    <name evidence="4" type="ORF">GCM10009863_23150</name>
</gene>
<dbReference type="CDD" id="cd06170">
    <property type="entry name" value="LuxR_C_like"/>
    <property type="match status" value="1"/>
</dbReference>
<evidence type="ECO:0000313" key="4">
    <source>
        <dbReference type="EMBL" id="GAA2609043.1"/>
    </source>
</evidence>
<sequence length="995" mass="105945">MAHTSGLSKISVVSTAVPWTRNSASFLRTVPSAGGMSTAHIEAGAGRHSEGDGKVSVTVLTRAEIIQTAGRSKEQGLLRTALAELRGGTGGCVMIEGPGGIGKSHLLEAAASEAARLGIRIIAAGGAGGPLAPHTGGPALVTHLAEQLATDPAGPSPLEKAEAHVRELTLAHGPLLLTLDDADSAQEATARRLTALVQRTEGLPVLWLLARKPTLAVTAGSRALEEIAGHHATRLRLGPLEEAAIDEMAVSAFGAPMEPRLAELVHRSGGAPALVKLLLDALSREGLVRVTRGRVSLRSDELPRRVLDAVALKMHELSDDARWLVSALAVFDRPCTLHEAGALVGRSTLDIVGAIHEALGMGVLGERDGEVDFCFPLVRDATYDNLPETTRRALHREAATLLQRDGSRSTEEVARHITLGSRPGEDTAGRLFAFLERTARSPRSITDSIRLLATAGHHAEARALVAGVLSGTGPHGPAADPAVKMRTLLAVASVWLYTGRNDGLTAQAVRRLGEGELPAPQRARLLVAETVAHLCDEAPAQCGEAPARCGEALARPAALAAATATGRRALRQGEADGDMLSQLLADMLLSRCALESGDLDEAVRRACEGMHLAQLGGSETAHHYPHLMMAAALAAHDELAEAEIMLRLGEQQAVRKGDTWLRPMWHYQRAQLRLAAGRLAEAEEAAELAAAAVEPRSPVGSAVLALLSHLALLRDDLSTARYHLRCAALGPFETMHSAPEDLVWRRGLLRHAEGDIAGAFKELRPLYETLPARPRLLTREPEAAATLVRMARCAGSREHAGTVVAVMRDLTSRHPNIRALQGAAMHAEGVLRDDQRLLERAHQEQRLARRPLALAAVLEDGGVLSRGAGGRPPSGQVQQATARLRQALCLYEKAGAALHVRRVRGRLAEQPARPNAAQAAATVPGWESLTEAERRVGTLVAEGLTNREVAKRLFLSPHTVDSHLRQCFAKFAVNNRVELTRAVLEHHTPDDPENT</sequence>
<keyword evidence="1" id="KW-0547">Nucleotide-binding</keyword>
<dbReference type="Pfam" id="PF13191">
    <property type="entry name" value="AAA_16"/>
    <property type="match status" value="1"/>
</dbReference>
<evidence type="ECO:0000313" key="5">
    <source>
        <dbReference type="Proteomes" id="UP001501447"/>
    </source>
</evidence>
<dbReference type="SUPFAM" id="SSF46894">
    <property type="entry name" value="C-terminal effector domain of the bipartite response regulators"/>
    <property type="match status" value="1"/>
</dbReference>
<dbReference type="InterPro" id="IPR027417">
    <property type="entry name" value="P-loop_NTPase"/>
</dbReference>
<dbReference type="InterPro" id="IPR036388">
    <property type="entry name" value="WH-like_DNA-bd_sf"/>
</dbReference>
<dbReference type="PANTHER" id="PTHR16305">
    <property type="entry name" value="TESTICULAR SOLUBLE ADENYLYL CYCLASE"/>
    <property type="match status" value="1"/>
</dbReference>
<dbReference type="EMBL" id="BAAARJ010000006">
    <property type="protein sequence ID" value="GAA2609043.1"/>
    <property type="molecule type" value="Genomic_DNA"/>
</dbReference>